<sequence>MLMVLSSGTAILDIHSIKALLDDKFKIKDLGSLKYILGLEVSRSHKGILHNQRKYVLDVISDNGLLATKPCYTPLAKDYHNVDPTPTSYLDPSAYRRLVADSLISWKSKKQATISKSSSEAEYPALHFQVSFTTPAILYYDSQPIC</sequence>
<evidence type="ECO:0000313" key="2">
    <source>
        <dbReference type="EMBL" id="PNX74756.1"/>
    </source>
</evidence>
<accession>A0A2K3L894</accession>
<comment type="caution">
    <text evidence="2">The sequence shown here is derived from an EMBL/GenBank/DDBJ whole genome shotgun (WGS) entry which is preliminary data.</text>
</comment>
<name>A0A2K3L894_TRIPR</name>
<reference evidence="2 3" key="2">
    <citation type="journal article" date="2017" name="Front. Plant Sci.">
        <title>Gene Classification and Mining of Molecular Markers Useful in Red Clover (Trifolium pratense) Breeding.</title>
        <authorList>
            <person name="Istvanek J."/>
            <person name="Dluhosova J."/>
            <person name="Dluhos P."/>
            <person name="Patkova L."/>
            <person name="Nedelnik J."/>
            <person name="Repkova J."/>
        </authorList>
    </citation>
    <scope>NUCLEOTIDE SEQUENCE [LARGE SCALE GENOMIC DNA]</scope>
    <source>
        <strain evidence="3">cv. Tatra</strain>
        <tissue evidence="2">Young leaves</tissue>
    </source>
</reference>
<gene>
    <name evidence="2" type="ORF">L195_g030683</name>
</gene>
<organism evidence="2 3">
    <name type="scientific">Trifolium pratense</name>
    <name type="common">Red clover</name>
    <dbReference type="NCBI Taxonomy" id="57577"/>
    <lineage>
        <taxon>Eukaryota</taxon>
        <taxon>Viridiplantae</taxon>
        <taxon>Streptophyta</taxon>
        <taxon>Embryophyta</taxon>
        <taxon>Tracheophyta</taxon>
        <taxon>Spermatophyta</taxon>
        <taxon>Magnoliopsida</taxon>
        <taxon>eudicotyledons</taxon>
        <taxon>Gunneridae</taxon>
        <taxon>Pentapetalae</taxon>
        <taxon>rosids</taxon>
        <taxon>fabids</taxon>
        <taxon>Fabales</taxon>
        <taxon>Fabaceae</taxon>
        <taxon>Papilionoideae</taxon>
        <taxon>50 kb inversion clade</taxon>
        <taxon>NPAAA clade</taxon>
        <taxon>Hologalegina</taxon>
        <taxon>IRL clade</taxon>
        <taxon>Trifolieae</taxon>
        <taxon>Trifolium</taxon>
    </lineage>
</organism>
<dbReference type="Proteomes" id="UP000236291">
    <property type="component" value="Unassembled WGS sequence"/>
</dbReference>
<dbReference type="AlphaFoldDB" id="A0A2K3L894"/>
<feature type="domain" description="Reverse transcriptase Ty1/copia-type" evidence="1">
    <location>
        <begin position="7"/>
        <end position="76"/>
    </location>
</feature>
<dbReference type="Pfam" id="PF07727">
    <property type="entry name" value="RVT_2"/>
    <property type="match status" value="1"/>
</dbReference>
<proteinExistence type="predicted"/>
<evidence type="ECO:0000313" key="3">
    <source>
        <dbReference type="Proteomes" id="UP000236291"/>
    </source>
</evidence>
<protein>
    <recommendedName>
        <fullName evidence="1">Reverse transcriptase Ty1/copia-type domain-containing protein</fullName>
    </recommendedName>
</protein>
<dbReference type="EMBL" id="ASHM01028025">
    <property type="protein sequence ID" value="PNX74756.1"/>
    <property type="molecule type" value="Genomic_DNA"/>
</dbReference>
<evidence type="ECO:0000259" key="1">
    <source>
        <dbReference type="Pfam" id="PF07727"/>
    </source>
</evidence>
<reference evidence="2 3" key="1">
    <citation type="journal article" date="2014" name="Am. J. Bot.">
        <title>Genome assembly and annotation for red clover (Trifolium pratense; Fabaceae).</title>
        <authorList>
            <person name="Istvanek J."/>
            <person name="Jaros M."/>
            <person name="Krenek A."/>
            <person name="Repkova J."/>
        </authorList>
    </citation>
    <scope>NUCLEOTIDE SEQUENCE [LARGE SCALE GENOMIC DNA]</scope>
    <source>
        <strain evidence="3">cv. Tatra</strain>
        <tissue evidence="2">Young leaves</tissue>
    </source>
</reference>
<dbReference type="InterPro" id="IPR013103">
    <property type="entry name" value="RVT_2"/>
</dbReference>